<evidence type="ECO:0000256" key="4">
    <source>
        <dbReference type="PIRSR" id="PIRSR617939-2"/>
    </source>
</evidence>
<accession>A0A7S1R3E4</accession>
<dbReference type="AlphaFoldDB" id="A0A7S1R3E4"/>
<dbReference type="PANTHER" id="PTHR12935:SF0">
    <property type="entry name" value="GAMMA-GLUTAMYLCYCLOTRANSFERASE"/>
    <property type="match status" value="1"/>
</dbReference>
<dbReference type="InterPro" id="IPR036568">
    <property type="entry name" value="GGCT-like_sf"/>
</dbReference>
<dbReference type="EMBL" id="HBGF01052147">
    <property type="protein sequence ID" value="CAD9154899.1"/>
    <property type="molecule type" value="Transcribed_RNA"/>
</dbReference>
<protein>
    <recommendedName>
        <fullName evidence="1">gamma-glutamylcyclotransferase</fullName>
        <ecNumber evidence="1">4.3.2.9</ecNumber>
    </recommendedName>
</protein>
<evidence type="ECO:0000259" key="5">
    <source>
        <dbReference type="Pfam" id="PF06094"/>
    </source>
</evidence>
<keyword evidence="2" id="KW-0456">Lyase</keyword>
<evidence type="ECO:0000256" key="1">
    <source>
        <dbReference type="ARBA" id="ARBA00012346"/>
    </source>
</evidence>
<evidence type="ECO:0000256" key="3">
    <source>
        <dbReference type="PIRSR" id="PIRSR617939-1"/>
    </source>
</evidence>
<evidence type="ECO:0000256" key="2">
    <source>
        <dbReference type="ARBA" id="ARBA00023239"/>
    </source>
</evidence>
<dbReference type="PANTHER" id="PTHR12935">
    <property type="entry name" value="GAMMA-GLUTAMYLCYCLOTRANSFERASE"/>
    <property type="match status" value="1"/>
</dbReference>
<organism evidence="6">
    <name type="scientific">Neobodo designis</name>
    <name type="common">Flagellated protozoan</name>
    <name type="synonym">Bodo designis</name>
    <dbReference type="NCBI Taxonomy" id="312471"/>
    <lineage>
        <taxon>Eukaryota</taxon>
        <taxon>Discoba</taxon>
        <taxon>Euglenozoa</taxon>
        <taxon>Kinetoplastea</taxon>
        <taxon>Metakinetoplastina</taxon>
        <taxon>Neobodonida</taxon>
        <taxon>Neobodo</taxon>
    </lineage>
</organism>
<dbReference type="SUPFAM" id="SSF110857">
    <property type="entry name" value="Gamma-glutamyl cyclotransferase-like"/>
    <property type="match status" value="1"/>
</dbReference>
<dbReference type="EC" id="4.3.2.9" evidence="1"/>
<reference evidence="6" key="1">
    <citation type="submission" date="2021-01" db="EMBL/GenBank/DDBJ databases">
        <authorList>
            <person name="Corre E."/>
            <person name="Pelletier E."/>
            <person name="Niang G."/>
            <person name="Scheremetjew M."/>
            <person name="Finn R."/>
            <person name="Kale V."/>
            <person name="Holt S."/>
            <person name="Cochrane G."/>
            <person name="Meng A."/>
            <person name="Brown T."/>
            <person name="Cohen L."/>
        </authorList>
    </citation>
    <scope>NUCLEOTIDE SEQUENCE</scope>
    <source>
        <strain evidence="6">CCAP 1951/1</strain>
    </source>
</reference>
<name>A0A7S1R3E4_NEODS</name>
<feature type="domain" description="Gamma-glutamylcyclotransferase AIG2-like" evidence="5">
    <location>
        <begin position="36"/>
        <end position="175"/>
    </location>
</feature>
<dbReference type="InterPro" id="IPR013024">
    <property type="entry name" value="GGCT-like"/>
</dbReference>
<sequence>MPELNMSSDPLACSIRAADDGVLEDAPIDAQGTALYFAYGSNMSETQLADRVGQPKSVWTGALQSYRLRFNKLARDDTSAFANVEYVPGDENAVTLGKVYALSARQLSEMDMYEGAPTHYSRRVLLVRVFDGPKDGPIVAASLNFNNVRNRGTLRKCVVYIANREHTSAEDCPPSRRYLRKLLSCGPAVPQWYASWLAQRDTKEV</sequence>
<dbReference type="GO" id="GO:0003839">
    <property type="term" value="F:gamma-glutamylcyclotransferase activity"/>
    <property type="evidence" value="ECO:0007669"/>
    <property type="project" value="UniProtKB-EC"/>
</dbReference>
<dbReference type="Gene3D" id="3.10.490.10">
    <property type="entry name" value="Gamma-glutamyl cyclotransferase-like"/>
    <property type="match status" value="1"/>
</dbReference>
<dbReference type="Pfam" id="PF06094">
    <property type="entry name" value="GGACT"/>
    <property type="match status" value="1"/>
</dbReference>
<feature type="active site" description="Proton acceptor" evidence="3">
    <location>
        <position position="114"/>
    </location>
</feature>
<proteinExistence type="predicted"/>
<dbReference type="CDD" id="cd06661">
    <property type="entry name" value="GGCT_like"/>
    <property type="match status" value="1"/>
</dbReference>
<feature type="binding site" evidence="4">
    <location>
        <begin position="36"/>
        <end position="41"/>
    </location>
    <ligand>
        <name>substrate</name>
    </ligand>
</feature>
<gene>
    <name evidence="6" type="ORF">NDES1114_LOCUS34888</name>
</gene>
<evidence type="ECO:0000313" key="6">
    <source>
        <dbReference type="EMBL" id="CAD9154899.1"/>
    </source>
</evidence>
<dbReference type="InterPro" id="IPR017939">
    <property type="entry name" value="G-Glutamylcylcotransferase"/>
</dbReference>
<dbReference type="InterPro" id="IPR009288">
    <property type="entry name" value="AIG2-like_dom"/>
</dbReference>